<dbReference type="PANTHER" id="PTHR45686">
    <property type="entry name" value="ADP-RIBOSYLATION FACTOR GTPASE ACTIVATING PROTEIN 3, ISOFORM H-RELATED"/>
    <property type="match status" value="1"/>
</dbReference>
<evidence type="ECO:0000256" key="3">
    <source>
        <dbReference type="ARBA" id="ARBA00022771"/>
    </source>
</evidence>
<evidence type="ECO:0000256" key="4">
    <source>
        <dbReference type="ARBA" id="ARBA00022833"/>
    </source>
</evidence>
<dbReference type="EMBL" id="CABITT030000001">
    <property type="protein sequence ID" value="VVA90175.1"/>
    <property type="molecule type" value="Genomic_DNA"/>
</dbReference>
<keyword evidence="8" id="KW-1185">Reference proteome</keyword>
<dbReference type="OrthoDB" id="983479at2759"/>
<evidence type="ECO:0000259" key="6">
    <source>
        <dbReference type="PROSITE" id="PS50115"/>
    </source>
</evidence>
<protein>
    <recommendedName>
        <fullName evidence="6">Arf-GAP domain-containing protein</fullName>
    </recommendedName>
</protein>
<evidence type="ECO:0000313" key="8">
    <source>
        <dbReference type="Proteomes" id="UP000489600"/>
    </source>
</evidence>
<comment type="caution">
    <text evidence="7">The sequence shown here is derived from an EMBL/GenBank/DDBJ whole genome shotgun (WGS) entry which is preliminary data.</text>
</comment>
<dbReference type="GO" id="GO:0008270">
    <property type="term" value="F:zinc ion binding"/>
    <property type="evidence" value="ECO:0007669"/>
    <property type="project" value="UniProtKB-KW"/>
</dbReference>
<dbReference type="AlphaFoldDB" id="A0A565AL78"/>
<evidence type="ECO:0000313" key="7">
    <source>
        <dbReference type="EMBL" id="VVA90175.1"/>
    </source>
</evidence>
<evidence type="ECO:0000256" key="5">
    <source>
        <dbReference type="PROSITE-ProRule" id="PRU00288"/>
    </source>
</evidence>
<reference evidence="7" key="1">
    <citation type="submission" date="2019-07" db="EMBL/GenBank/DDBJ databases">
        <authorList>
            <person name="Dittberner H."/>
        </authorList>
    </citation>
    <scope>NUCLEOTIDE SEQUENCE [LARGE SCALE GENOMIC DNA]</scope>
</reference>
<gene>
    <name evidence="7" type="ORF">ANE_LOCUS620</name>
</gene>
<evidence type="ECO:0000256" key="2">
    <source>
        <dbReference type="ARBA" id="ARBA00022723"/>
    </source>
</evidence>
<accession>A0A565AL78</accession>
<dbReference type="PROSITE" id="PS50115">
    <property type="entry name" value="ARFGAP"/>
    <property type="match status" value="1"/>
</dbReference>
<feature type="domain" description="Arf-GAP" evidence="6">
    <location>
        <begin position="14"/>
        <end position="132"/>
    </location>
</feature>
<dbReference type="PANTHER" id="PTHR45686:SF4">
    <property type="entry name" value="ADP-RIBOSYLATION FACTOR GTPASE ACTIVATING PROTEIN 3, ISOFORM H"/>
    <property type="match status" value="1"/>
</dbReference>
<dbReference type="InterPro" id="IPR001164">
    <property type="entry name" value="ArfGAP_dom"/>
</dbReference>
<keyword evidence="2" id="KW-0479">Metal-binding</keyword>
<proteinExistence type="predicted"/>
<dbReference type="InterPro" id="IPR037278">
    <property type="entry name" value="ARFGAP/RecO"/>
</dbReference>
<dbReference type="GO" id="GO:0048205">
    <property type="term" value="P:COPI coating of Golgi vesicle"/>
    <property type="evidence" value="ECO:0007669"/>
    <property type="project" value="TreeGrafter"/>
</dbReference>
<dbReference type="Gene3D" id="1.10.220.150">
    <property type="entry name" value="Arf GTPase activating protein"/>
    <property type="match status" value="1"/>
</dbReference>
<dbReference type="InterPro" id="IPR038508">
    <property type="entry name" value="ArfGAP_dom_sf"/>
</dbReference>
<dbReference type="CDD" id="cd08831">
    <property type="entry name" value="ArfGap_ArfGap2_3_like"/>
    <property type="match status" value="1"/>
</dbReference>
<keyword evidence="3 5" id="KW-0863">Zinc-finger</keyword>
<dbReference type="Pfam" id="PF01412">
    <property type="entry name" value="ArfGap"/>
    <property type="match status" value="1"/>
</dbReference>
<dbReference type="GO" id="GO:0000139">
    <property type="term" value="C:Golgi membrane"/>
    <property type="evidence" value="ECO:0007669"/>
    <property type="project" value="GOC"/>
</dbReference>
<dbReference type="Proteomes" id="UP000489600">
    <property type="component" value="Unassembled WGS sequence"/>
</dbReference>
<dbReference type="GO" id="GO:0005096">
    <property type="term" value="F:GTPase activator activity"/>
    <property type="evidence" value="ECO:0007669"/>
    <property type="project" value="UniProtKB-KW"/>
</dbReference>
<keyword evidence="1" id="KW-0343">GTPase activation</keyword>
<organism evidence="7 8">
    <name type="scientific">Arabis nemorensis</name>
    <dbReference type="NCBI Taxonomy" id="586526"/>
    <lineage>
        <taxon>Eukaryota</taxon>
        <taxon>Viridiplantae</taxon>
        <taxon>Streptophyta</taxon>
        <taxon>Embryophyta</taxon>
        <taxon>Tracheophyta</taxon>
        <taxon>Spermatophyta</taxon>
        <taxon>Magnoliopsida</taxon>
        <taxon>eudicotyledons</taxon>
        <taxon>Gunneridae</taxon>
        <taxon>Pentapetalae</taxon>
        <taxon>rosids</taxon>
        <taxon>malvids</taxon>
        <taxon>Brassicales</taxon>
        <taxon>Brassicaceae</taxon>
        <taxon>Arabideae</taxon>
        <taxon>Arabis</taxon>
    </lineage>
</organism>
<evidence type="ECO:0000256" key="1">
    <source>
        <dbReference type="ARBA" id="ARBA00022468"/>
    </source>
</evidence>
<sequence length="132" mass="14916">MSSAMDFDNLIDQSIVFGKLRAISENKVCFDCSAKDPTWASVTYGGFLCIDCSCAHRNFGVHISFARSTNLDSWSPEQVRTMVFGGNNRAREFFKQDGWTDDVNMFEAKYPSRTANLYRQILADEVTKAMAE</sequence>
<dbReference type="SUPFAM" id="SSF57863">
    <property type="entry name" value="ArfGap/RecO-like zinc finger"/>
    <property type="match status" value="1"/>
</dbReference>
<name>A0A565AL78_9BRAS</name>
<dbReference type="PRINTS" id="PR00405">
    <property type="entry name" value="REVINTRACTNG"/>
</dbReference>
<dbReference type="SMART" id="SM00105">
    <property type="entry name" value="ArfGap"/>
    <property type="match status" value="1"/>
</dbReference>
<keyword evidence="4" id="KW-0862">Zinc</keyword>